<dbReference type="Gene3D" id="3.40.190.10">
    <property type="entry name" value="Periplasmic binding protein-like II"/>
    <property type="match status" value="1"/>
</dbReference>
<protein>
    <submittedName>
        <fullName evidence="3">Sugar-binding protein</fullName>
    </submittedName>
</protein>
<evidence type="ECO:0000256" key="1">
    <source>
        <dbReference type="SAM" id="MobiDB-lite"/>
    </source>
</evidence>
<dbReference type="RefSeq" id="WP_213486282.1">
    <property type="nucleotide sequence ID" value="NZ_CAJRAY010000089.1"/>
</dbReference>
<proteinExistence type="predicted"/>
<sequence>MFRSIQHTTIRLRLQRWLPAALALALLLTACSSGGQNRESDGEPTTLKIMYWNEQIFYNDYGLLFYATHPNFDIKIASTSSIQTGEGDYNEKFDEFIRNEKPDILMLTLDQYEKFAADGRLASLESYVADDKFDLEGLIPGLVDLMREKGGGELYGLTPQFSGQAVYYNKDLFDRYNIEYPTDKMSWEELLNLAGRFPTDGQDEDRIYGIDLGYTASNLHQFGQTIGLTMGLRVVNSADKRVSIDSESWVRAYETALKAFRSGTLYPNDNSDFSGVMTYEDYLFQNPFIAGKVAMTINTTYLLQQLREAANAFPDKAVQNWDLVTIPVDPANPDYTHDTPFYSIFAINAESANRDAAWEFIRYIHGDEFAQVRSKTFAGQLPVRTKYIQDSEGRNMAAFYMLKPSSSSLFAGIEDMPQDFSMQYYTIGTEEMQAVMDDRKSVAEALASMQTRLQAALDASLANQDSGDASAIPGGTGASTGIDADEAAADDAGEDAVE</sequence>
<dbReference type="SUPFAM" id="SSF53850">
    <property type="entry name" value="Periplasmic binding protein-like II"/>
    <property type="match status" value="1"/>
</dbReference>
<feature type="region of interest" description="Disordered" evidence="1">
    <location>
        <begin position="464"/>
        <end position="498"/>
    </location>
</feature>
<dbReference type="InterPro" id="IPR050490">
    <property type="entry name" value="Bact_solute-bd_prot1"/>
</dbReference>
<dbReference type="PROSITE" id="PS51257">
    <property type="entry name" value="PROKAR_LIPOPROTEIN"/>
    <property type="match status" value="1"/>
</dbReference>
<evidence type="ECO:0000313" key="3">
    <source>
        <dbReference type="EMBL" id="CAG5092040.1"/>
    </source>
</evidence>
<gene>
    <name evidence="3" type="primary">txxe 3233-ctsV</name>
    <name evidence="3" type="ORF">TXXE_17495</name>
</gene>
<dbReference type="PANTHER" id="PTHR43649:SF12">
    <property type="entry name" value="DIACETYLCHITOBIOSE BINDING PROTEIN DASA"/>
    <property type="match status" value="1"/>
</dbReference>
<feature type="compositionally biased region" description="Acidic residues" evidence="1">
    <location>
        <begin position="483"/>
        <end position="498"/>
    </location>
</feature>
<keyword evidence="2" id="KW-0732">Signal</keyword>
<accession>A0ABM8V8I7</accession>
<evidence type="ECO:0000256" key="2">
    <source>
        <dbReference type="SAM" id="SignalP"/>
    </source>
</evidence>
<dbReference type="Proteomes" id="UP000681526">
    <property type="component" value="Unassembled WGS sequence"/>
</dbReference>
<dbReference type="EMBL" id="CAJRAY010000089">
    <property type="protein sequence ID" value="CAG5092040.1"/>
    <property type="molecule type" value="Genomic_DNA"/>
</dbReference>
<evidence type="ECO:0000313" key="4">
    <source>
        <dbReference type="Proteomes" id="UP000681526"/>
    </source>
</evidence>
<keyword evidence="4" id="KW-1185">Reference proteome</keyword>
<dbReference type="Pfam" id="PF01547">
    <property type="entry name" value="SBP_bac_1"/>
    <property type="match status" value="1"/>
</dbReference>
<reference evidence="3 4" key="1">
    <citation type="submission" date="2021-04" db="EMBL/GenBank/DDBJ databases">
        <authorList>
            <person name="Rakotoarivonina H."/>
        </authorList>
    </citation>
    <scope>NUCLEOTIDE SEQUENCE [LARGE SCALE GENOMIC DNA]</scope>
    <source>
        <strain evidence="3 4">XE</strain>
    </source>
</reference>
<name>A0ABM8V8I7_THEXY</name>
<feature type="signal peptide" evidence="2">
    <location>
        <begin position="1"/>
        <end position="35"/>
    </location>
</feature>
<organism evidence="3 4">
    <name type="scientific">Thermobacillus xylanilyticus</name>
    <dbReference type="NCBI Taxonomy" id="76633"/>
    <lineage>
        <taxon>Bacteria</taxon>
        <taxon>Bacillati</taxon>
        <taxon>Bacillota</taxon>
        <taxon>Bacilli</taxon>
        <taxon>Bacillales</taxon>
        <taxon>Paenibacillaceae</taxon>
        <taxon>Thermobacillus</taxon>
    </lineage>
</organism>
<dbReference type="PANTHER" id="PTHR43649">
    <property type="entry name" value="ARABINOSE-BINDING PROTEIN-RELATED"/>
    <property type="match status" value="1"/>
</dbReference>
<comment type="caution">
    <text evidence="3">The sequence shown here is derived from an EMBL/GenBank/DDBJ whole genome shotgun (WGS) entry which is preliminary data.</text>
</comment>
<feature type="chain" id="PRO_5046725717" evidence="2">
    <location>
        <begin position="36"/>
        <end position="498"/>
    </location>
</feature>
<dbReference type="InterPro" id="IPR006059">
    <property type="entry name" value="SBP"/>
</dbReference>